<evidence type="ECO:0000259" key="3">
    <source>
        <dbReference type="SMART" id="SM00822"/>
    </source>
</evidence>
<dbReference type="SUPFAM" id="SSF51735">
    <property type="entry name" value="NAD(P)-binding Rossmann-fold domains"/>
    <property type="match status" value="1"/>
</dbReference>
<dbReference type="PRINTS" id="PR00081">
    <property type="entry name" value="GDHRDH"/>
</dbReference>
<dbReference type="InterPro" id="IPR057326">
    <property type="entry name" value="KR_dom"/>
</dbReference>
<feature type="domain" description="Ketoreductase" evidence="3">
    <location>
        <begin position="17"/>
        <end position="201"/>
    </location>
</feature>
<comment type="similarity">
    <text evidence="1">Belongs to the short-chain dehydrogenases/reductases (SDR) family.</text>
</comment>
<dbReference type="PANTHER" id="PTHR43180">
    <property type="entry name" value="3-OXOACYL-(ACYL-CARRIER-PROTEIN) REDUCTASE (AFU_ORTHOLOGUE AFUA_6G11210)"/>
    <property type="match status" value="1"/>
</dbReference>
<dbReference type="Pfam" id="PF00106">
    <property type="entry name" value="adh_short"/>
    <property type="match status" value="1"/>
</dbReference>
<dbReference type="EMBL" id="LVYI01000003">
    <property type="protein sequence ID" value="OAP62022.1"/>
    <property type="molecule type" value="Genomic_DNA"/>
</dbReference>
<evidence type="ECO:0000256" key="2">
    <source>
        <dbReference type="ARBA" id="ARBA00023002"/>
    </source>
</evidence>
<comment type="caution">
    <text evidence="4">The sequence shown here is derived from an EMBL/GenBank/DDBJ whole genome shotgun (WGS) entry which is preliminary data.</text>
</comment>
<dbReference type="InterPro" id="IPR002347">
    <property type="entry name" value="SDR_fam"/>
</dbReference>
<keyword evidence="5" id="KW-1185">Reference proteome</keyword>
<dbReference type="PANTHER" id="PTHR43180:SF33">
    <property type="entry name" value="15-HYDROXYPROSTAGLANDIN DEHYDROGENASE [NAD(+)]-LIKE"/>
    <property type="match status" value="1"/>
</dbReference>
<keyword evidence="2" id="KW-0560">Oxidoreductase</keyword>
<gene>
    <name evidence="4" type="ORF">AYL99_04225</name>
</gene>
<dbReference type="Gene3D" id="3.40.50.720">
    <property type="entry name" value="NAD(P)-binding Rossmann-like Domain"/>
    <property type="match status" value="1"/>
</dbReference>
<evidence type="ECO:0000313" key="5">
    <source>
        <dbReference type="Proteomes" id="UP000078343"/>
    </source>
</evidence>
<organism evidence="4 5">
    <name type="scientific">Fonsecaea erecta</name>
    <dbReference type="NCBI Taxonomy" id="1367422"/>
    <lineage>
        <taxon>Eukaryota</taxon>
        <taxon>Fungi</taxon>
        <taxon>Dikarya</taxon>
        <taxon>Ascomycota</taxon>
        <taxon>Pezizomycotina</taxon>
        <taxon>Eurotiomycetes</taxon>
        <taxon>Chaetothyriomycetidae</taxon>
        <taxon>Chaetothyriales</taxon>
        <taxon>Herpotrichiellaceae</taxon>
        <taxon>Fonsecaea</taxon>
    </lineage>
</organism>
<reference evidence="4 5" key="1">
    <citation type="submission" date="2016-04" db="EMBL/GenBank/DDBJ databases">
        <title>Draft genome of Fonsecaea erecta CBS 125763.</title>
        <authorList>
            <person name="Weiss V.A."/>
            <person name="Vicente V.A."/>
            <person name="Raittz R.T."/>
            <person name="Moreno L.F."/>
            <person name="De Souza E.M."/>
            <person name="Pedrosa F.O."/>
            <person name="Steffens M.B."/>
            <person name="Faoro H."/>
            <person name="Tadra-Sfeir M.Z."/>
            <person name="Najafzadeh M.J."/>
            <person name="Felipe M.S."/>
            <person name="Teixeira M."/>
            <person name="Sun J."/>
            <person name="Xi L."/>
            <person name="Gomes R."/>
            <person name="De Azevedo C.M."/>
            <person name="Salgado C.G."/>
            <person name="Da Silva M.B."/>
            <person name="Nascimento M.F."/>
            <person name="Queiroz-Telles F."/>
            <person name="Attili D.S."/>
            <person name="Gorbushina A."/>
        </authorList>
    </citation>
    <scope>NUCLEOTIDE SEQUENCE [LARGE SCALE GENOMIC DNA]</scope>
    <source>
        <strain evidence="4 5">CBS 125763</strain>
    </source>
</reference>
<dbReference type="STRING" id="1367422.A0A178ZQU6"/>
<name>A0A178ZQU6_9EURO</name>
<dbReference type="InterPro" id="IPR036291">
    <property type="entry name" value="NAD(P)-bd_dom_sf"/>
</dbReference>
<evidence type="ECO:0000256" key="1">
    <source>
        <dbReference type="ARBA" id="ARBA00006484"/>
    </source>
</evidence>
<sequence>MQYFKVDESELVGLKDKVALVTGGSSGIGLATARLFLDKGARAVVVADIQPPPDELGSRVLYVKTDVASWKDLVNLFQTAIDRYGRMDVVFANAGVADSIDYVNLKEHEKQLLEPSRRPIEINLFGCQNTVALAVHHMQRQLPPGGSIVMNSSGAGYVGVTSASYTAAKHGIIGFLRAMKMQLHPKLPIRLNAVAPGWTQSAITAGVIDTFKSVGVPIQPASAIALAVGKLATDPTYHGHALFVSNNECAEFEEPIQAETARCIGASNGDEQQFQDLMMALKKHRERKEQG</sequence>
<accession>A0A178ZQU6</accession>
<dbReference type="OrthoDB" id="37659at2759"/>
<dbReference type="AlphaFoldDB" id="A0A178ZQU6"/>
<proteinExistence type="inferred from homology"/>
<dbReference type="RefSeq" id="XP_018695389.1">
    <property type="nucleotide sequence ID" value="XM_018835739.1"/>
</dbReference>
<protein>
    <recommendedName>
        <fullName evidence="3">Ketoreductase domain-containing protein</fullName>
    </recommendedName>
</protein>
<evidence type="ECO:0000313" key="4">
    <source>
        <dbReference type="EMBL" id="OAP62022.1"/>
    </source>
</evidence>
<dbReference type="GO" id="GO:0016491">
    <property type="term" value="F:oxidoreductase activity"/>
    <property type="evidence" value="ECO:0007669"/>
    <property type="project" value="UniProtKB-KW"/>
</dbReference>
<dbReference type="Proteomes" id="UP000078343">
    <property type="component" value="Unassembled WGS sequence"/>
</dbReference>
<dbReference type="GeneID" id="30008394"/>
<dbReference type="SMART" id="SM00822">
    <property type="entry name" value="PKS_KR"/>
    <property type="match status" value="1"/>
</dbReference>